<dbReference type="Proteomes" id="UP000321945">
    <property type="component" value="Unassembled WGS sequence"/>
</dbReference>
<keyword evidence="5" id="KW-0680">Restriction system</keyword>
<keyword evidence="4" id="KW-0949">S-adenosyl-L-methionine</keyword>
<dbReference type="SUPFAM" id="SSF116734">
    <property type="entry name" value="DNA methylase specificity domain"/>
    <property type="match status" value="1"/>
</dbReference>
<dbReference type="InterPro" id="IPR011639">
    <property type="entry name" value="MethylTrfase_TaqI-like_dom"/>
</dbReference>
<dbReference type="InterPro" id="IPR029063">
    <property type="entry name" value="SAM-dependent_MTases_sf"/>
</dbReference>
<dbReference type="PROSITE" id="PS00092">
    <property type="entry name" value="N6_MTASE"/>
    <property type="match status" value="1"/>
</dbReference>
<dbReference type="PANTHER" id="PTHR33841">
    <property type="entry name" value="DNA METHYLTRANSFERASE YEEA-RELATED"/>
    <property type="match status" value="1"/>
</dbReference>
<comment type="caution">
    <text evidence="12">The sequence shown here is derived from an EMBL/GenBank/DDBJ whole genome shotgun (WGS) entry which is preliminary data.</text>
</comment>
<proteinExistence type="predicted"/>
<dbReference type="Gene3D" id="3.40.50.150">
    <property type="entry name" value="Vaccinia Virus protein VP39"/>
    <property type="match status" value="1"/>
</dbReference>
<dbReference type="Pfam" id="PF12950">
    <property type="entry name" value="TaqI_C"/>
    <property type="match status" value="1"/>
</dbReference>
<organism evidence="12 13">
    <name type="scientific">Aequorivita lipolytica</name>
    <dbReference type="NCBI Taxonomy" id="153267"/>
    <lineage>
        <taxon>Bacteria</taxon>
        <taxon>Pseudomonadati</taxon>
        <taxon>Bacteroidota</taxon>
        <taxon>Flavobacteriia</taxon>
        <taxon>Flavobacteriales</taxon>
        <taxon>Flavobacteriaceae</taxon>
        <taxon>Aequorivita</taxon>
    </lineage>
</organism>
<feature type="domain" description="TaqI-like C-terminal specificity" evidence="9">
    <location>
        <begin position="1052"/>
        <end position="1166"/>
    </location>
</feature>
<sequence>MLPKPLKPRKAINKAFLKIKPNRTEIEAFKANLIELLDRTNDTESEEFHKNLVSDFLKRTYYEPNHFINTKGRNDLVIHNGNKAKSTVGVIIEAKKPTNRTEMVTAAKLNVKAFQELVLYYLRERITHKNLEVKQLVVTNINEWFIFDANSFEKLFAQNKALVKQFNDFEGGRLAGKNTDFFYKEIAEPFINTITQEIEFTFFDIREYENPLRNDNPKDDNKLIALFKLLSPEHLLKLPFANDSNSLDKRFYGELLHIIGLSETKEGSKKLIERNKAGERNTGSFLENAIIQLDSLDKINRLDNPLHFGATQEERLFNVGLELAITWINRILFLKLLEAQLLTYHKSDKSYEFLSIDKIKNYDDLNSLFFQVLARKHEQRNEDVKDTFAKVPYLNSSLFEPTGIEHGTLFISNLRDDKPLPIYQATVLKTDNGKKRTGSLSTLEYLFEFLNAYDFSSEGKEEIQEDNKTLINASVLGLIFEKINGYKDGSFFTPGFITMYMCRETIRKAVVQKFNETKGWDCKDIDALYDKIGTEDRAEANQIVNSLKICDPAVGSGHFLVSALNEMIAIKNDLKILQDRDGKRLKEYQFEVVNDELIVTDEDGELFEYNPSKRSLSGAEVPVVSESQRIQQTLFHEKQTIIENCLFGVDINPNSVKICRLRLWIELLKNAYYKNETELETLPNIDINIKCGNSLISRFALDADLTKALKSSKWTIDSYRVAVDTYRNAQNKEQKHAMEKLIDAIKSDFRSEISSNDPKVKRLTKLKGELFGMTNQTQMFAMTQKEKAVWNKKLKQLAEATTKLETEIEEIKNNKIYEDAFEWRFEFPEVLDDSGDFVGFDVVIGNPPYVNFRDIKDVHEKNYMLNNYSVAEYQSDLFILFIEKAFQVLHKKGNFGFIIPNSISNNLNNSKIRKFILDESSVNNIINTPIGVFPDATVDTVVITCQLPKKNDSSLNAFEINKTDFVFFEKFKQSTFENNENYYFDFLTSSVNKELLSKIETETVLLNEITDSSSGIKEYETGKGTPPQTISDRKEKVFNSKEKLSEDFRKHVTGSDVEKYSINWKGNYLKYGKHLGAARDSKYFEGERFIIREIPSKSGLLVSYTKEDYTVKNTAHVFIPNPEYNCKYLVGILNSKLMGFYFVNKFSERDGVFPKAKIGQCRMLPIKIVDEEIESKIVDLVENIFALKQTDVKADTTALEAQIDQLVYQLYNLTEDEVAIIEEATV</sequence>
<dbReference type="GO" id="GO:0009307">
    <property type="term" value="P:DNA restriction-modification system"/>
    <property type="evidence" value="ECO:0007669"/>
    <property type="project" value="UniProtKB-KW"/>
</dbReference>
<dbReference type="GO" id="GO:0032259">
    <property type="term" value="P:methylation"/>
    <property type="evidence" value="ECO:0007669"/>
    <property type="project" value="UniProtKB-KW"/>
</dbReference>
<evidence type="ECO:0000256" key="1">
    <source>
        <dbReference type="ARBA" id="ARBA00011900"/>
    </source>
</evidence>
<keyword evidence="3" id="KW-0808">Transferase</keyword>
<keyword evidence="6" id="KW-0238">DNA-binding</keyword>
<dbReference type="GO" id="GO:0009007">
    <property type="term" value="F:site-specific DNA-methyltransferase (adenine-specific) activity"/>
    <property type="evidence" value="ECO:0007669"/>
    <property type="project" value="UniProtKB-EC"/>
</dbReference>
<dbReference type="InterPro" id="IPR025931">
    <property type="entry name" value="TaqI_C"/>
</dbReference>
<accession>A0A5C6YQ04</accession>
<dbReference type="InterPro" id="IPR050953">
    <property type="entry name" value="N4_N6_ade-DNA_methylase"/>
</dbReference>
<dbReference type="SUPFAM" id="SSF53335">
    <property type="entry name" value="S-adenosyl-L-methionine-dependent methyltransferases"/>
    <property type="match status" value="1"/>
</dbReference>
<comment type="catalytic activity">
    <reaction evidence="7">
        <text>a 2'-deoxyadenosine in DNA + S-adenosyl-L-methionine = an N(6)-methyl-2'-deoxyadenosine in DNA + S-adenosyl-L-homocysteine + H(+)</text>
        <dbReference type="Rhea" id="RHEA:15197"/>
        <dbReference type="Rhea" id="RHEA-COMP:12418"/>
        <dbReference type="Rhea" id="RHEA-COMP:12419"/>
        <dbReference type="ChEBI" id="CHEBI:15378"/>
        <dbReference type="ChEBI" id="CHEBI:57856"/>
        <dbReference type="ChEBI" id="CHEBI:59789"/>
        <dbReference type="ChEBI" id="CHEBI:90615"/>
        <dbReference type="ChEBI" id="CHEBI:90616"/>
        <dbReference type="EC" id="2.1.1.72"/>
    </reaction>
</comment>
<feature type="domain" description="DUF7814" evidence="11">
    <location>
        <begin position="244"/>
        <end position="471"/>
    </location>
</feature>
<evidence type="ECO:0000256" key="3">
    <source>
        <dbReference type="ARBA" id="ARBA00022679"/>
    </source>
</evidence>
<dbReference type="InterPro" id="IPR055573">
    <property type="entry name" value="DUF7149"/>
</dbReference>
<dbReference type="PANTHER" id="PTHR33841:SF1">
    <property type="entry name" value="DNA METHYLTRANSFERASE A"/>
    <property type="match status" value="1"/>
</dbReference>
<dbReference type="EC" id="2.1.1.72" evidence="1"/>
<dbReference type="Pfam" id="PF07669">
    <property type="entry name" value="Eco57I"/>
    <property type="match status" value="1"/>
</dbReference>
<evidence type="ECO:0000259" key="9">
    <source>
        <dbReference type="Pfam" id="PF12950"/>
    </source>
</evidence>
<dbReference type="PRINTS" id="PR00507">
    <property type="entry name" value="N12N6MTFRASE"/>
</dbReference>
<evidence type="ECO:0000256" key="5">
    <source>
        <dbReference type="ARBA" id="ARBA00022747"/>
    </source>
</evidence>
<evidence type="ECO:0000256" key="7">
    <source>
        <dbReference type="ARBA" id="ARBA00047942"/>
    </source>
</evidence>
<evidence type="ECO:0000313" key="13">
    <source>
        <dbReference type="Proteomes" id="UP000321945"/>
    </source>
</evidence>
<evidence type="ECO:0000256" key="6">
    <source>
        <dbReference type="ARBA" id="ARBA00023125"/>
    </source>
</evidence>
<gene>
    <name evidence="12" type="ORF">ESV24_08705</name>
</gene>
<evidence type="ECO:0000259" key="11">
    <source>
        <dbReference type="Pfam" id="PF25120"/>
    </source>
</evidence>
<dbReference type="InterPro" id="IPR056716">
    <property type="entry name" value="DUF7814"/>
</dbReference>
<feature type="domain" description="DUF7149" evidence="10">
    <location>
        <begin position="6"/>
        <end position="243"/>
    </location>
</feature>
<name>A0A5C6YQ04_9FLAO</name>
<evidence type="ECO:0000256" key="2">
    <source>
        <dbReference type="ARBA" id="ARBA00022603"/>
    </source>
</evidence>
<evidence type="ECO:0000259" key="10">
    <source>
        <dbReference type="Pfam" id="PF23653"/>
    </source>
</evidence>
<dbReference type="Pfam" id="PF25120">
    <property type="entry name" value="DUF7814"/>
    <property type="match status" value="1"/>
</dbReference>
<dbReference type="AlphaFoldDB" id="A0A5C6YQ04"/>
<dbReference type="GO" id="GO:0003677">
    <property type="term" value="F:DNA binding"/>
    <property type="evidence" value="ECO:0007669"/>
    <property type="project" value="UniProtKB-KW"/>
</dbReference>
<dbReference type="Pfam" id="PF23653">
    <property type="entry name" value="DUF7149"/>
    <property type="match status" value="1"/>
</dbReference>
<reference evidence="12 13" key="1">
    <citation type="submission" date="2019-08" db="EMBL/GenBank/DDBJ databases">
        <title>Genome of Aequorivita lipolytica Y10-2 (type strain).</title>
        <authorList>
            <person name="Bowman J.P."/>
        </authorList>
    </citation>
    <scope>NUCLEOTIDE SEQUENCE [LARGE SCALE GENOMIC DNA]</scope>
    <source>
        <strain evidence="12 13">Y10-2</strain>
    </source>
</reference>
<evidence type="ECO:0000256" key="4">
    <source>
        <dbReference type="ARBA" id="ARBA00022691"/>
    </source>
</evidence>
<evidence type="ECO:0000259" key="8">
    <source>
        <dbReference type="Pfam" id="PF07669"/>
    </source>
</evidence>
<keyword evidence="13" id="KW-1185">Reference proteome</keyword>
<feature type="domain" description="Type II methyltransferase M.TaqI-like" evidence="8">
    <location>
        <begin position="644"/>
        <end position="928"/>
    </location>
</feature>
<protein>
    <recommendedName>
        <fullName evidence="1">site-specific DNA-methyltransferase (adenine-specific)</fullName>
        <ecNumber evidence="1">2.1.1.72</ecNumber>
    </recommendedName>
</protein>
<dbReference type="OrthoDB" id="32195at2"/>
<dbReference type="RefSeq" id="WP_111815913.1">
    <property type="nucleotide sequence ID" value="NZ_CBCRZQ010000005.1"/>
</dbReference>
<keyword evidence="2 12" id="KW-0489">Methyltransferase</keyword>
<dbReference type="EMBL" id="VORU01000006">
    <property type="protein sequence ID" value="TXD69115.1"/>
    <property type="molecule type" value="Genomic_DNA"/>
</dbReference>
<dbReference type="InterPro" id="IPR002052">
    <property type="entry name" value="DNA_methylase_N6_adenine_CS"/>
</dbReference>
<evidence type="ECO:0000313" key="12">
    <source>
        <dbReference type="EMBL" id="TXD69115.1"/>
    </source>
</evidence>